<dbReference type="AlphaFoldDB" id="A0AA37TQK7"/>
<evidence type="ECO:0000256" key="3">
    <source>
        <dbReference type="ARBA" id="ARBA00023237"/>
    </source>
</evidence>
<feature type="signal peptide" evidence="5">
    <location>
        <begin position="1"/>
        <end position="23"/>
    </location>
</feature>
<keyword evidence="8" id="KW-1185">Reference proteome</keyword>
<feature type="domain" description="OmpA-like" evidence="6">
    <location>
        <begin position="213"/>
        <end position="331"/>
    </location>
</feature>
<evidence type="ECO:0000256" key="2">
    <source>
        <dbReference type="ARBA" id="ARBA00023136"/>
    </source>
</evidence>
<proteinExistence type="predicted"/>
<keyword evidence="2 4" id="KW-0472">Membrane</keyword>
<sequence>MKTSPFKVAFCLAASLSAKTAQAAPQLQLQFPGPSETTSHRSEVAASYRLAIGPFQGGTIATELTEGSLSQTAWKIATPEGSTLAMVQSLRAQIAAAGYKVMFECETEACGGYDFRYGTEVVAEPDMHIDLGDFRYLAAERIGTKGKEYLGLMVSKSPDNGYVQLTQIGGDAAAQLATSSKSAEPPQATSFALKPAITPQSEPTSTKEIGQTLDQGQALVLEDLVFSSGSAVLSDGKYASLVALAGWLAANPSQTVTLVGHTDDSGGLAGNITLSKKRAESVRQTLIAQYGVVAAQISANGVGPLAPRASNLTPDGQQQNRRVEVVLTPTPN</sequence>
<dbReference type="CDD" id="cd07185">
    <property type="entry name" value="OmpA_C-like"/>
    <property type="match status" value="1"/>
</dbReference>
<evidence type="ECO:0000256" key="5">
    <source>
        <dbReference type="SAM" id="SignalP"/>
    </source>
</evidence>
<evidence type="ECO:0000256" key="1">
    <source>
        <dbReference type="ARBA" id="ARBA00004442"/>
    </source>
</evidence>
<dbReference type="InterPro" id="IPR036737">
    <property type="entry name" value="OmpA-like_sf"/>
</dbReference>
<evidence type="ECO:0000313" key="8">
    <source>
        <dbReference type="Proteomes" id="UP001157355"/>
    </source>
</evidence>
<name>A0AA37TQK7_9RHOB</name>
<reference evidence="7 8" key="1">
    <citation type="journal article" date="2014" name="Int. J. Syst. Evol. Microbiol.">
        <title>Complete genome sequence of Corynebacterium casei LMG S-19264T (=DSM 44701T), isolated from a smear-ripened cheese.</title>
        <authorList>
            <consortium name="US DOE Joint Genome Institute (JGI-PGF)"/>
            <person name="Walter F."/>
            <person name="Albersmeier A."/>
            <person name="Kalinowski J."/>
            <person name="Ruckert C."/>
        </authorList>
    </citation>
    <scope>NUCLEOTIDE SEQUENCE [LARGE SCALE GENOMIC DNA]</scope>
    <source>
        <strain evidence="7 8">NBRC 111766</strain>
    </source>
</reference>
<comment type="caution">
    <text evidence="7">The sequence shown here is derived from an EMBL/GenBank/DDBJ whole genome shotgun (WGS) entry which is preliminary data.</text>
</comment>
<organism evidence="7 8">
    <name type="scientific">Cypionkella aquatica</name>
    <dbReference type="NCBI Taxonomy" id="1756042"/>
    <lineage>
        <taxon>Bacteria</taxon>
        <taxon>Pseudomonadati</taxon>
        <taxon>Pseudomonadota</taxon>
        <taxon>Alphaproteobacteria</taxon>
        <taxon>Rhodobacterales</taxon>
        <taxon>Paracoccaceae</taxon>
        <taxon>Cypionkella</taxon>
    </lineage>
</organism>
<dbReference type="GO" id="GO:0009279">
    <property type="term" value="C:cell outer membrane"/>
    <property type="evidence" value="ECO:0007669"/>
    <property type="project" value="UniProtKB-SubCell"/>
</dbReference>
<keyword evidence="5" id="KW-0732">Signal</keyword>
<dbReference type="InterPro" id="IPR050330">
    <property type="entry name" value="Bact_OuterMem_StrucFunc"/>
</dbReference>
<evidence type="ECO:0000256" key="4">
    <source>
        <dbReference type="PROSITE-ProRule" id="PRU00473"/>
    </source>
</evidence>
<dbReference type="PRINTS" id="PR01021">
    <property type="entry name" value="OMPADOMAIN"/>
</dbReference>
<feature type="chain" id="PRO_5041274962" evidence="5">
    <location>
        <begin position="24"/>
        <end position="332"/>
    </location>
</feature>
<evidence type="ECO:0000259" key="6">
    <source>
        <dbReference type="PROSITE" id="PS51123"/>
    </source>
</evidence>
<accession>A0AA37TQK7</accession>
<dbReference type="Proteomes" id="UP001157355">
    <property type="component" value="Unassembled WGS sequence"/>
</dbReference>
<dbReference type="InterPro" id="IPR006664">
    <property type="entry name" value="OMP_bac"/>
</dbReference>
<dbReference type="PROSITE" id="PS51123">
    <property type="entry name" value="OMPA_2"/>
    <property type="match status" value="1"/>
</dbReference>
<dbReference type="EMBL" id="BSPP01000002">
    <property type="protein sequence ID" value="GLS85243.1"/>
    <property type="molecule type" value="Genomic_DNA"/>
</dbReference>
<dbReference type="PANTHER" id="PTHR30329">
    <property type="entry name" value="STATOR ELEMENT OF FLAGELLAR MOTOR COMPLEX"/>
    <property type="match status" value="1"/>
</dbReference>
<comment type="subcellular location">
    <subcellularLocation>
        <location evidence="1">Cell outer membrane</location>
    </subcellularLocation>
</comment>
<protein>
    <submittedName>
        <fullName evidence="7">Membrane protein</fullName>
    </submittedName>
</protein>
<dbReference type="InterPro" id="IPR006665">
    <property type="entry name" value="OmpA-like"/>
</dbReference>
<dbReference type="PANTHER" id="PTHR30329:SF21">
    <property type="entry name" value="LIPOPROTEIN YIAD-RELATED"/>
    <property type="match status" value="1"/>
</dbReference>
<keyword evidence="3" id="KW-0998">Cell outer membrane</keyword>
<dbReference type="SUPFAM" id="SSF103088">
    <property type="entry name" value="OmpA-like"/>
    <property type="match status" value="1"/>
</dbReference>
<evidence type="ECO:0000313" key="7">
    <source>
        <dbReference type="EMBL" id="GLS85243.1"/>
    </source>
</evidence>
<dbReference type="RefSeq" id="WP_284323470.1">
    <property type="nucleotide sequence ID" value="NZ_BSPP01000002.1"/>
</dbReference>
<dbReference type="Gene3D" id="3.30.1330.60">
    <property type="entry name" value="OmpA-like domain"/>
    <property type="match status" value="1"/>
</dbReference>
<gene>
    <name evidence="7" type="ORF">GCM10010873_02160</name>
</gene>
<dbReference type="Pfam" id="PF00691">
    <property type="entry name" value="OmpA"/>
    <property type="match status" value="1"/>
</dbReference>